<dbReference type="PANTHER" id="PTHR34129:SF1">
    <property type="entry name" value="DUF952 DOMAIN-CONTAINING PROTEIN"/>
    <property type="match status" value="1"/>
</dbReference>
<keyword evidence="2" id="KW-1185">Reference proteome</keyword>
<dbReference type="RefSeq" id="WP_066411600.1">
    <property type="nucleotide sequence ID" value="NZ_CP018866.1"/>
</dbReference>
<dbReference type="EMBL" id="CP018866">
    <property type="protein sequence ID" value="AST91188.1"/>
    <property type="molecule type" value="Genomic_DNA"/>
</dbReference>
<reference evidence="1 2" key="1">
    <citation type="submission" date="2016-12" db="EMBL/GenBank/DDBJ databases">
        <title>The whole genome sequencing and assembly of Bacillus cohnii DSM 6307T strain.</title>
        <authorList>
            <person name="Lee Y.-J."/>
            <person name="Yi H."/>
            <person name="Bahn Y.-S."/>
            <person name="Kim J.F."/>
            <person name="Lee D.-W."/>
        </authorList>
    </citation>
    <scope>NUCLEOTIDE SEQUENCE [LARGE SCALE GENOMIC DNA]</scope>
    <source>
        <strain evidence="1 2">DSM 6307</strain>
    </source>
</reference>
<dbReference type="Proteomes" id="UP000215224">
    <property type="component" value="Chromosome"/>
</dbReference>
<name>A0A223KPC4_9BACI</name>
<dbReference type="InterPro" id="IPR009297">
    <property type="entry name" value="DUF952"/>
</dbReference>
<dbReference type="PANTHER" id="PTHR34129">
    <property type="entry name" value="BLR1139 PROTEIN"/>
    <property type="match status" value="1"/>
</dbReference>
<dbReference type="SUPFAM" id="SSF56399">
    <property type="entry name" value="ADP-ribosylation"/>
    <property type="match status" value="1"/>
</dbReference>
<dbReference type="AlphaFoldDB" id="A0A223KPC4"/>
<gene>
    <name evidence="1" type="ORF">BC6307_07800</name>
</gene>
<evidence type="ECO:0000313" key="2">
    <source>
        <dbReference type="Proteomes" id="UP000215224"/>
    </source>
</evidence>
<dbReference type="KEGG" id="bcoh:BC6307_07800"/>
<dbReference type="Pfam" id="PF06108">
    <property type="entry name" value="DUF952"/>
    <property type="match status" value="1"/>
</dbReference>
<organism evidence="1 2">
    <name type="scientific">Sutcliffiella cohnii</name>
    <dbReference type="NCBI Taxonomy" id="33932"/>
    <lineage>
        <taxon>Bacteria</taxon>
        <taxon>Bacillati</taxon>
        <taxon>Bacillota</taxon>
        <taxon>Bacilli</taxon>
        <taxon>Bacillales</taxon>
        <taxon>Bacillaceae</taxon>
        <taxon>Sutcliffiella</taxon>
    </lineage>
</organism>
<protein>
    <recommendedName>
        <fullName evidence="3">DUF952 domain-containing protein</fullName>
    </recommendedName>
</protein>
<evidence type="ECO:0008006" key="3">
    <source>
        <dbReference type="Google" id="ProtNLM"/>
    </source>
</evidence>
<sequence>MILHIIDKQEWSKAVTKGIYIPSSLESDGFIHCSTSEQTVDVANYLFKGRSGLVLLCIDSDKVGAKIIYEDLYETGKLFPHIYGPLNIDAVTKVIHFTPNSDGTFDLPKELVSGL</sequence>
<evidence type="ECO:0000313" key="1">
    <source>
        <dbReference type="EMBL" id="AST91188.1"/>
    </source>
</evidence>
<dbReference type="Gene3D" id="3.20.170.20">
    <property type="entry name" value="Protein of unknown function DUF952"/>
    <property type="match status" value="1"/>
</dbReference>
<accession>A0A223KPC4</accession>
<proteinExistence type="predicted"/>
<dbReference type="STRING" id="1314751.GCA_001591425_00483"/>